<feature type="transmembrane region" description="Helical" evidence="10">
    <location>
        <begin position="97"/>
        <end position="119"/>
    </location>
</feature>
<dbReference type="InterPro" id="IPR051327">
    <property type="entry name" value="MATE_MepA_subfamily"/>
</dbReference>
<evidence type="ECO:0000256" key="5">
    <source>
        <dbReference type="ARBA" id="ARBA00022475"/>
    </source>
</evidence>
<evidence type="ECO:0000256" key="6">
    <source>
        <dbReference type="ARBA" id="ARBA00022692"/>
    </source>
</evidence>
<comment type="similarity">
    <text evidence="2">Belongs to the multi antimicrobial extrusion (MATE) (TC 2.A.66.1) family. MepA subfamily.</text>
</comment>
<evidence type="ECO:0000256" key="2">
    <source>
        <dbReference type="ARBA" id="ARBA00008417"/>
    </source>
</evidence>
<dbReference type="GO" id="GO:0042910">
    <property type="term" value="F:xenobiotic transmembrane transporter activity"/>
    <property type="evidence" value="ECO:0007669"/>
    <property type="project" value="InterPro"/>
</dbReference>
<proteinExistence type="inferred from homology"/>
<feature type="transmembrane region" description="Helical" evidence="10">
    <location>
        <begin position="400"/>
        <end position="419"/>
    </location>
</feature>
<evidence type="ECO:0000256" key="8">
    <source>
        <dbReference type="ARBA" id="ARBA00023136"/>
    </source>
</evidence>
<dbReference type="PIRSF" id="PIRSF006603">
    <property type="entry name" value="DinF"/>
    <property type="match status" value="1"/>
</dbReference>
<dbReference type="GO" id="GO:0046677">
    <property type="term" value="P:response to antibiotic"/>
    <property type="evidence" value="ECO:0007669"/>
    <property type="project" value="UniProtKB-KW"/>
</dbReference>
<dbReference type="PANTHER" id="PTHR43823">
    <property type="entry name" value="SPORULATION PROTEIN YKVU"/>
    <property type="match status" value="1"/>
</dbReference>
<feature type="transmembrane region" description="Helical" evidence="10">
    <location>
        <begin position="197"/>
        <end position="218"/>
    </location>
</feature>
<evidence type="ECO:0000256" key="4">
    <source>
        <dbReference type="ARBA" id="ARBA00022448"/>
    </source>
</evidence>
<evidence type="ECO:0000256" key="3">
    <source>
        <dbReference type="ARBA" id="ARBA00022106"/>
    </source>
</evidence>
<dbReference type="Pfam" id="PF01554">
    <property type="entry name" value="MatE"/>
    <property type="match status" value="2"/>
</dbReference>
<name>A0A644V8H8_9ZZZZ</name>
<protein>
    <recommendedName>
        <fullName evidence="3">Multidrug export protein MepA</fullName>
    </recommendedName>
</protein>
<dbReference type="CDD" id="cd13143">
    <property type="entry name" value="MATE_MepA_like"/>
    <property type="match status" value="1"/>
</dbReference>
<dbReference type="InterPro" id="IPR048279">
    <property type="entry name" value="MdtK-like"/>
</dbReference>
<organism evidence="11">
    <name type="scientific">bioreactor metagenome</name>
    <dbReference type="NCBI Taxonomy" id="1076179"/>
    <lineage>
        <taxon>unclassified sequences</taxon>
        <taxon>metagenomes</taxon>
        <taxon>ecological metagenomes</taxon>
    </lineage>
</organism>
<dbReference type="EMBL" id="VSSQ01000242">
    <property type="protein sequence ID" value="MPL87649.1"/>
    <property type="molecule type" value="Genomic_DNA"/>
</dbReference>
<feature type="transmembrane region" description="Helical" evidence="10">
    <location>
        <begin position="15"/>
        <end position="35"/>
    </location>
</feature>
<dbReference type="NCBIfam" id="TIGR00797">
    <property type="entry name" value="matE"/>
    <property type="match status" value="1"/>
</dbReference>
<keyword evidence="5" id="KW-1003">Cell membrane</keyword>
<accession>A0A644V8H8</accession>
<reference evidence="11" key="1">
    <citation type="submission" date="2019-08" db="EMBL/GenBank/DDBJ databases">
        <authorList>
            <person name="Kucharzyk K."/>
            <person name="Murdoch R.W."/>
            <person name="Higgins S."/>
            <person name="Loffler F."/>
        </authorList>
    </citation>
    <scope>NUCLEOTIDE SEQUENCE</scope>
</reference>
<keyword evidence="9" id="KW-0046">Antibiotic resistance</keyword>
<feature type="transmembrane region" description="Helical" evidence="10">
    <location>
        <begin position="246"/>
        <end position="267"/>
    </location>
</feature>
<keyword evidence="7 10" id="KW-1133">Transmembrane helix</keyword>
<feature type="transmembrane region" description="Helical" evidence="10">
    <location>
        <begin position="66"/>
        <end position="85"/>
    </location>
</feature>
<feature type="transmembrane region" description="Helical" evidence="10">
    <location>
        <begin position="42"/>
        <end position="60"/>
    </location>
</feature>
<keyword evidence="6 10" id="KW-0812">Transmembrane</keyword>
<evidence type="ECO:0000313" key="11">
    <source>
        <dbReference type="EMBL" id="MPL87649.1"/>
    </source>
</evidence>
<dbReference type="PANTHER" id="PTHR43823:SF3">
    <property type="entry name" value="MULTIDRUG EXPORT PROTEIN MEPA"/>
    <property type="match status" value="1"/>
</dbReference>
<evidence type="ECO:0000256" key="9">
    <source>
        <dbReference type="ARBA" id="ARBA00023251"/>
    </source>
</evidence>
<dbReference type="AlphaFoldDB" id="A0A644V8H8"/>
<evidence type="ECO:0000256" key="10">
    <source>
        <dbReference type="SAM" id="Phobius"/>
    </source>
</evidence>
<feature type="transmembrane region" description="Helical" evidence="10">
    <location>
        <begin position="139"/>
        <end position="159"/>
    </location>
</feature>
<feature type="transmembrane region" description="Helical" evidence="10">
    <location>
        <begin position="318"/>
        <end position="340"/>
    </location>
</feature>
<evidence type="ECO:0000256" key="1">
    <source>
        <dbReference type="ARBA" id="ARBA00004651"/>
    </source>
</evidence>
<sequence>MERKGLPTSLGTESVWKLLLQYAIPSVIAMTASSLYNITDSIFIGQGVGALAISGLAISFPLMNLSAAFGTLVGAGAANLISLRLGQKDYTSANKILGNVVSLTTILGVSYTLGILFFLDPILIFFGASSDTLPFAKEYMLIITLGNVVTHMYFGLNALMRSSGFPAKSMYATIASVLINAVLTPIFIYGLDMGIRGAAVATVLSQIILLTWQVKFFSDKSNFLHFKREHLKIDSKIVKDTMSIGLAPFLMNAVSSVIVILINHALVKHGGDLAVGAYGIMNRIAMLFGMVVMGLNMGMQPIAGYNYGAGLYHRVNKVLKHTIVLATIVISIGFLIGELIPRQAAQLFTSDEKLLDLTVQGMRIAFAAFPIIGFQMVSSNFFQSIGKPGKAIYMSLSRQVIFLIPAVLILPNFFGIAGVWMSLPVADTLAAVNSAFLLAIHFKKNKS</sequence>
<feature type="transmembrane region" description="Helical" evidence="10">
    <location>
        <begin position="360"/>
        <end position="379"/>
    </location>
</feature>
<dbReference type="InterPro" id="IPR002528">
    <property type="entry name" value="MATE_fam"/>
</dbReference>
<feature type="transmembrane region" description="Helical" evidence="10">
    <location>
        <begin position="171"/>
        <end position="191"/>
    </location>
</feature>
<keyword evidence="4" id="KW-0813">Transport</keyword>
<dbReference type="GO" id="GO:0015297">
    <property type="term" value="F:antiporter activity"/>
    <property type="evidence" value="ECO:0007669"/>
    <property type="project" value="InterPro"/>
</dbReference>
<comment type="caution">
    <text evidence="11">The sequence shown here is derived from an EMBL/GenBank/DDBJ whole genome shotgun (WGS) entry which is preliminary data.</text>
</comment>
<dbReference type="GO" id="GO:0005886">
    <property type="term" value="C:plasma membrane"/>
    <property type="evidence" value="ECO:0007669"/>
    <property type="project" value="UniProtKB-SubCell"/>
</dbReference>
<comment type="subcellular location">
    <subcellularLocation>
        <location evidence="1">Cell membrane</location>
        <topology evidence="1">Multi-pass membrane protein</topology>
    </subcellularLocation>
</comment>
<dbReference type="InterPro" id="IPR045070">
    <property type="entry name" value="MATE_MepA-like"/>
</dbReference>
<gene>
    <name evidence="11" type="primary">mepA_19</name>
    <name evidence="11" type="ORF">SDC9_33650</name>
</gene>
<evidence type="ECO:0000256" key="7">
    <source>
        <dbReference type="ARBA" id="ARBA00022989"/>
    </source>
</evidence>
<keyword evidence="8 10" id="KW-0472">Membrane</keyword>